<feature type="compositionally biased region" description="Basic residues" evidence="1">
    <location>
        <begin position="48"/>
        <end position="57"/>
    </location>
</feature>
<feature type="region of interest" description="Disordered" evidence="1">
    <location>
        <begin position="23"/>
        <end position="57"/>
    </location>
</feature>
<reference evidence="2" key="1">
    <citation type="submission" date="2014-12" db="EMBL/GenBank/DDBJ databases">
        <title>Insight into the proteome of Arion vulgaris.</title>
        <authorList>
            <person name="Aradska J."/>
            <person name="Bulat T."/>
            <person name="Smidak R."/>
            <person name="Sarate P."/>
            <person name="Gangsoo J."/>
            <person name="Sialana F."/>
            <person name="Bilban M."/>
            <person name="Lubec G."/>
        </authorList>
    </citation>
    <scope>NUCLEOTIDE SEQUENCE</scope>
    <source>
        <tissue evidence="2">Skin</tissue>
    </source>
</reference>
<evidence type="ECO:0000256" key="1">
    <source>
        <dbReference type="SAM" id="MobiDB-lite"/>
    </source>
</evidence>
<organism evidence="2">
    <name type="scientific">Arion vulgaris</name>
    <dbReference type="NCBI Taxonomy" id="1028688"/>
    <lineage>
        <taxon>Eukaryota</taxon>
        <taxon>Metazoa</taxon>
        <taxon>Spiralia</taxon>
        <taxon>Lophotrochozoa</taxon>
        <taxon>Mollusca</taxon>
        <taxon>Gastropoda</taxon>
        <taxon>Heterobranchia</taxon>
        <taxon>Euthyneura</taxon>
        <taxon>Panpulmonata</taxon>
        <taxon>Eupulmonata</taxon>
        <taxon>Stylommatophora</taxon>
        <taxon>Helicina</taxon>
        <taxon>Arionoidea</taxon>
        <taxon>Arionidae</taxon>
        <taxon>Arion</taxon>
    </lineage>
</organism>
<dbReference type="AlphaFoldDB" id="A0A0B6ZUH8"/>
<evidence type="ECO:0000313" key="2">
    <source>
        <dbReference type="EMBL" id="CEK71466.1"/>
    </source>
</evidence>
<feature type="non-terminal residue" evidence="2">
    <location>
        <position position="1"/>
    </location>
</feature>
<protein>
    <submittedName>
        <fullName evidence="2">Uncharacterized protein</fullName>
    </submittedName>
</protein>
<name>A0A0B6ZUH8_9EUPU</name>
<feature type="compositionally biased region" description="Low complexity" evidence="1">
    <location>
        <begin position="37"/>
        <end position="47"/>
    </location>
</feature>
<gene>
    <name evidence="2" type="primary">ORF78498</name>
</gene>
<sequence>YNSVATLGVLTLHRTLYNSVATPRRKHEDDILEDDTVSATDSSTSARTGHRFSRSRL</sequence>
<dbReference type="EMBL" id="HACG01024601">
    <property type="protein sequence ID" value="CEK71466.1"/>
    <property type="molecule type" value="Transcribed_RNA"/>
</dbReference>
<accession>A0A0B6ZUH8</accession>
<proteinExistence type="predicted"/>